<gene>
    <name evidence="2" type="ORF">F3Y22_tig00111151pilonHSYRG00115</name>
</gene>
<dbReference type="InterPro" id="IPR018609">
    <property type="entry name" value="Bud13"/>
</dbReference>
<organism evidence="2 3">
    <name type="scientific">Hibiscus syriacus</name>
    <name type="common">Rose of Sharon</name>
    <dbReference type="NCBI Taxonomy" id="106335"/>
    <lineage>
        <taxon>Eukaryota</taxon>
        <taxon>Viridiplantae</taxon>
        <taxon>Streptophyta</taxon>
        <taxon>Embryophyta</taxon>
        <taxon>Tracheophyta</taxon>
        <taxon>Spermatophyta</taxon>
        <taxon>Magnoliopsida</taxon>
        <taxon>eudicotyledons</taxon>
        <taxon>Gunneridae</taxon>
        <taxon>Pentapetalae</taxon>
        <taxon>rosids</taxon>
        <taxon>malvids</taxon>
        <taxon>Malvales</taxon>
        <taxon>Malvaceae</taxon>
        <taxon>Malvoideae</taxon>
        <taxon>Hibiscus</taxon>
    </lineage>
</organism>
<dbReference type="GO" id="GO:0070274">
    <property type="term" value="C:RES complex"/>
    <property type="evidence" value="ECO:0007669"/>
    <property type="project" value="TreeGrafter"/>
</dbReference>
<dbReference type="Proteomes" id="UP000436088">
    <property type="component" value="Unassembled WGS sequence"/>
</dbReference>
<keyword evidence="3" id="KW-1185">Reference proteome</keyword>
<evidence type="ECO:0000256" key="1">
    <source>
        <dbReference type="ARBA" id="ARBA00011069"/>
    </source>
</evidence>
<dbReference type="GO" id="GO:0000398">
    <property type="term" value="P:mRNA splicing, via spliceosome"/>
    <property type="evidence" value="ECO:0007669"/>
    <property type="project" value="TreeGrafter"/>
</dbReference>
<dbReference type="GO" id="GO:0003723">
    <property type="term" value="F:RNA binding"/>
    <property type="evidence" value="ECO:0007669"/>
    <property type="project" value="TreeGrafter"/>
</dbReference>
<dbReference type="GO" id="GO:0005684">
    <property type="term" value="C:U2-type spliceosomal complex"/>
    <property type="evidence" value="ECO:0007669"/>
    <property type="project" value="TreeGrafter"/>
</dbReference>
<proteinExistence type="inferred from homology"/>
<dbReference type="AlphaFoldDB" id="A0A6A2YX85"/>
<dbReference type="EMBL" id="VEPZ02001248">
    <property type="protein sequence ID" value="KAE8684134.1"/>
    <property type="molecule type" value="Genomic_DNA"/>
</dbReference>
<comment type="caution">
    <text evidence="2">The sequence shown here is derived from an EMBL/GenBank/DDBJ whole genome shotgun (WGS) entry which is preliminary data.</text>
</comment>
<name>A0A6A2YX85_HIBSY</name>
<reference evidence="2" key="1">
    <citation type="submission" date="2019-09" db="EMBL/GenBank/DDBJ databases">
        <title>Draft genome information of white flower Hibiscus syriacus.</title>
        <authorList>
            <person name="Kim Y.-M."/>
        </authorList>
    </citation>
    <scope>NUCLEOTIDE SEQUENCE [LARGE SCALE GENOMIC DNA]</scope>
    <source>
        <strain evidence="2">YM2019G1</strain>
    </source>
</reference>
<evidence type="ECO:0000313" key="2">
    <source>
        <dbReference type="EMBL" id="KAE8684134.1"/>
    </source>
</evidence>
<comment type="similarity">
    <text evidence="1">Belongs to the CWC26 family.</text>
</comment>
<sequence length="312" mass="35955">MMVSFSSPQVEHRIQPFRREALPFSASSRSLCAHMHALSTRSPGLNSDFSPLRSRAQDEIMLREGYDLSPPCRWAARTDLPVPQVKASRDETDLSPHRKLRVWNDMPSPESLVSRVDGESISKEDYCKSKRKEEKRKVQNGEASCRVHNFVIRFFSILIVVTNSSDVFLEKELEWGKGLAQKWEAEARLQELEIEKNKPFARTRDDPELDNMLKDRLRWCDPMAHMKKQTTLVLKDLGDAEKMKESGFIVPQDIPSHSWIVRKLDAAPNRYGFEKKMFAKLNEKRATEREAYLWSDMDVIQGIRVSSGVSST</sequence>
<dbReference type="Pfam" id="PF09736">
    <property type="entry name" value="Bud13"/>
    <property type="match status" value="1"/>
</dbReference>
<accession>A0A6A2YX85</accession>
<dbReference type="PANTHER" id="PTHR31809:SF0">
    <property type="entry name" value="BUD13 HOMOLOG"/>
    <property type="match status" value="1"/>
</dbReference>
<evidence type="ECO:0000313" key="3">
    <source>
        <dbReference type="Proteomes" id="UP000436088"/>
    </source>
</evidence>
<dbReference type="InterPro" id="IPR051112">
    <property type="entry name" value="CWC26_splicing_factor"/>
</dbReference>
<protein>
    <submittedName>
        <fullName evidence="2">Uncharacterized protein</fullName>
    </submittedName>
</protein>
<dbReference type="PANTHER" id="PTHR31809">
    <property type="entry name" value="BUD13 HOMOLOG"/>
    <property type="match status" value="1"/>
</dbReference>